<dbReference type="KEGG" id="lri:NCTC12151_00294"/>
<gene>
    <name evidence="2" type="ORF">NCTC12151_00294</name>
</gene>
<name>A0A2X4U8J3_9GAMM</name>
<reference evidence="2 3" key="1">
    <citation type="submission" date="2018-06" db="EMBL/GenBank/DDBJ databases">
        <authorList>
            <consortium name="Pathogen Informatics"/>
            <person name="Doyle S."/>
        </authorList>
    </citation>
    <scope>NUCLEOTIDE SEQUENCE [LARGE SCALE GENOMIC DNA]</scope>
    <source>
        <strain evidence="2 3">NCTC12151</strain>
    </source>
</reference>
<dbReference type="OrthoDB" id="9804833at2"/>
<dbReference type="Proteomes" id="UP000249005">
    <property type="component" value="Chromosome 1"/>
</dbReference>
<evidence type="ECO:0000313" key="3">
    <source>
        <dbReference type="Proteomes" id="UP000249005"/>
    </source>
</evidence>
<evidence type="ECO:0000313" key="2">
    <source>
        <dbReference type="EMBL" id="SQI34949.1"/>
    </source>
</evidence>
<protein>
    <submittedName>
        <fullName evidence="2">Mu-like prophage major head subunit gpT</fullName>
    </submittedName>
</protein>
<keyword evidence="3" id="KW-1185">Reference proteome</keyword>
<dbReference type="AlphaFoldDB" id="A0A2X4U8J3"/>
<proteinExistence type="predicted"/>
<dbReference type="RefSeq" id="WP_111738984.1">
    <property type="nucleotide sequence ID" value="NZ_LR698987.1"/>
</dbReference>
<evidence type="ECO:0000259" key="1">
    <source>
        <dbReference type="Pfam" id="PF10124"/>
    </source>
</evidence>
<dbReference type="Pfam" id="PF10124">
    <property type="entry name" value="Mu-like_gpT"/>
    <property type="match status" value="1"/>
</dbReference>
<sequence length="293" mass="32570">MKISQAALAALYTAVNTAFNTGRGNYTPLHERIATLVSSTSGSENYAWLGEFTRLKEWVGERDVKEMSISDYTVKNVKYEATEGILAEYIEDDTYGVLMPKFEDMGYAAASHPDELVFQLLANGFTQPCYDKQNFFDTDHPVGEKMVSNMQAGEGSAWYLLDTSRPLKPLLFQKRRDYRLQAKTDPASSDKVFMTDNFLYGVDARVAAGYGFWQQAFASKAELNEDNLNAAITAMMLLESSQGRPLGIVPNLLVVGPQNRAAAKRVVEAENKAGGESNINYKAVEIVVVPWLR</sequence>
<dbReference type="EMBL" id="LS483470">
    <property type="protein sequence ID" value="SQI34949.1"/>
    <property type="molecule type" value="Genomic_DNA"/>
</dbReference>
<dbReference type="InterPro" id="IPR018774">
    <property type="entry name" value="Phage_Mu_GpT"/>
</dbReference>
<feature type="domain" description="Bacteriophage Mu GpT" evidence="1">
    <location>
        <begin position="8"/>
        <end position="292"/>
    </location>
</feature>
<accession>A0A2X4U8J3</accession>
<organism evidence="2 3">
    <name type="scientific">Leminorella richardii</name>
    <dbReference type="NCBI Taxonomy" id="158841"/>
    <lineage>
        <taxon>Bacteria</taxon>
        <taxon>Pseudomonadati</taxon>
        <taxon>Pseudomonadota</taxon>
        <taxon>Gammaproteobacteria</taxon>
        <taxon>Enterobacterales</taxon>
        <taxon>Budviciaceae</taxon>
        <taxon>Leminorella</taxon>
    </lineage>
</organism>